<feature type="transmembrane region" description="Helical" evidence="1">
    <location>
        <begin position="43"/>
        <end position="60"/>
    </location>
</feature>
<feature type="transmembrane region" description="Helical" evidence="1">
    <location>
        <begin position="72"/>
        <end position="98"/>
    </location>
</feature>
<reference evidence="2" key="2">
    <citation type="submission" date="2013-04" db="EMBL/GenBank/DDBJ databases">
        <title>Genome sequence of Pseudoalteromonas undina.</title>
        <authorList>
            <person name="Xie B.-B."/>
            <person name="Rong J.-C."/>
            <person name="Qin Q.-L."/>
            <person name="Shu Y.-L."/>
            <person name="Zhang Y.-Z."/>
        </authorList>
    </citation>
    <scope>NUCLEOTIDE SEQUENCE</scope>
    <source>
        <strain evidence="2">NCIMB 2128</strain>
    </source>
</reference>
<keyword evidence="3" id="KW-1185">Reference proteome</keyword>
<proteinExistence type="predicted"/>
<evidence type="ECO:0000313" key="2">
    <source>
        <dbReference type="EMBL" id="ERG61546.1"/>
    </source>
</evidence>
<reference evidence="2" key="1">
    <citation type="journal article" date="2012" name="J. Bacteriol.">
        <title>Genome sequences of type strains of seven species of the marine bacterium Pseudoalteromonas.</title>
        <authorList>
            <person name="Xie B.B."/>
            <person name="Shu Y.L."/>
            <person name="Qin Q.L."/>
            <person name="Rong J.C."/>
            <person name="Zhang X.Y."/>
            <person name="Chen X.L."/>
            <person name="Shi M."/>
            <person name="He H.L."/>
            <person name="Zhou B.C."/>
            <person name="Zhang Y.Z."/>
        </authorList>
    </citation>
    <scope>NUCLEOTIDE SEQUENCE [LARGE SCALE GENOMIC DNA]</scope>
    <source>
        <strain evidence="2">NCIMB 2128</strain>
    </source>
</reference>
<keyword evidence="1" id="KW-0812">Transmembrane</keyword>
<accession>A0ABN0NJ40</accession>
<evidence type="ECO:0000256" key="1">
    <source>
        <dbReference type="SAM" id="Phobius"/>
    </source>
</evidence>
<protein>
    <submittedName>
        <fullName evidence="2">Uncharacterized protein</fullName>
    </submittedName>
</protein>
<dbReference type="EMBL" id="AHCF02000013">
    <property type="protein sequence ID" value="ERG61546.1"/>
    <property type="molecule type" value="Genomic_DNA"/>
</dbReference>
<comment type="caution">
    <text evidence="2">The sequence shown here is derived from an EMBL/GenBank/DDBJ whole genome shotgun (WGS) entry which is preliminary data.</text>
</comment>
<keyword evidence="1" id="KW-0472">Membrane</keyword>
<sequence>MSDVTPFLYIAVMAFYFLHKNEEGKILVPIVAFAAIPLFSNDYWLWFKVSIGLSIYVLMVEKAKAGYTGGGAVSAFAAFFIGAYIVSAIMHTVMFIVADISF</sequence>
<evidence type="ECO:0000313" key="3">
    <source>
        <dbReference type="Proteomes" id="UP000016534"/>
    </source>
</evidence>
<organism evidence="2 3">
    <name type="scientific">Pseudoalteromonas undina</name>
    <dbReference type="NCBI Taxonomy" id="43660"/>
    <lineage>
        <taxon>Bacteria</taxon>
        <taxon>Pseudomonadati</taxon>
        <taxon>Pseudomonadota</taxon>
        <taxon>Gammaproteobacteria</taxon>
        <taxon>Alteromonadales</taxon>
        <taxon>Pseudoalteromonadaceae</taxon>
        <taxon>Pseudoalteromonas</taxon>
    </lineage>
</organism>
<dbReference type="Proteomes" id="UP000016534">
    <property type="component" value="Unassembled WGS sequence"/>
</dbReference>
<keyword evidence="1" id="KW-1133">Transmembrane helix</keyword>
<name>A0ABN0NJ40_9GAMM</name>
<gene>
    <name evidence="2" type="ORF">PUND_06437</name>
</gene>